<protein>
    <submittedName>
        <fullName evidence="1">Uncharacterized protein</fullName>
    </submittedName>
</protein>
<organism evidence="1 2">
    <name type="scientific">Haemaphysalis longicornis</name>
    <name type="common">Bush tick</name>
    <dbReference type="NCBI Taxonomy" id="44386"/>
    <lineage>
        <taxon>Eukaryota</taxon>
        <taxon>Metazoa</taxon>
        <taxon>Ecdysozoa</taxon>
        <taxon>Arthropoda</taxon>
        <taxon>Chelicerata</taxon>
        <taxon>Arachnida</taxon>
        <taxon>Acari</taxon>
        <taxon>Parasitiformes</taxon>
        <taxon>Ixodida</taxon>
        <taxon>Ixodoidea</taxon>
        <taxon>Ixodidae</taxon>
        <taxon>Haemaphysalinae</taxon>
        <taxon>Haemaphysalis</taxon>
    </lineage>
</organism>
<dbReference type="VEuPathDB" id="VectorBase:HLOH_045564"/>
<evidence type="ECO:0000313" key="2">
    <source>
        <dbReference type="Proteomes" id="UP000821853"/>
    </source>
</evidence>
<accession>A0A9J6HC89</accession>
<dbReference type="AlphaFoldDB" id="A0A9J6HC89"/>
<dbReference type="OrthoDB" id="6782675at2759"/>
<reference evidence="1 2" key="1">
    <citation type="journal article" date="2020" name="Cell">
        <title>Large-Scale Comparative Analyses of Tick Genomes Elucidate Their Genetic Diversity and Vector Capacities.</title>
        <authorList>
            <consortium name="Tick Genome and Microbiome Consortium (TIGMIC)"/>
            <person name="Jia N."/>
            <person name="Wang J."/>
            <person name="Shi W."/>
            <person name="Du L."/>
            <person name="Sun Y."/>
            <person name="Zhan W."/>
            <person name="Jiang J.F."/>
            <person name="Wang Q."/>
            <person name="Zhang B."/>
            <person name="Ji P."/>
            <person name="Bell-Sakyi L."/>
            <person name="Cui X.M."/>
            <person name="Yuan T.T."/>
            <person name="Jiang B.G."/>
            <person name="Yang W.F."/>
            <person name="Lam T.T."/>
            <person name="Chang Q.C."/>
            <person name="Ding S.J."/>
            <person name="Wang X.J."/>
            <person name="Zhu J.G."/>
            <person name="Ruan X.D."/>
            <person name="Zhao L."/>
            <person name="Wei J.T."/>
            <person name="Ye R.Z."/>
            <person name="Que T.C."/>
            <person name="Du C.H."/>
            <person name="Zhou Y.H."/>
            <person name="Cheng J.X."/>
            <person name="Dai P.F."/>
            <person name="Guo W.B."/>
            <person name="Han X.H."/>
            <person name="Huang E.J."/>
            <person name="Li L.F."/>
            <person name="Wei W."/>
            <person name="Gao Y.C."/>
            <person name="Liu J.Z."/>
            <person name="Shao H.Z."/>
            <person name="Wang X."/>
            <person name="Wang C.C."/>
            <person name="Yang T.C."/>
            <person name="Huo Q.B."/>
            <person name="Li W."/>
            <person name="Chen H.Y."/>
            <person name="Chen S.E."/>
            <person name="Zhou L.G."/>
            <person name="Ni X.B."/>
            <person name="Tian J.H."/>
            <person name="Sheng Y."/>
            <person name="Liu T."/>
            <person name="Pan Y.S."/>
            <person name="Xia L.Y."/>
            <person name="Li J."/>
            <person name="Zhao F."/>
            <person name="Cao W.C."/>
        </authorList>
    </citation>
    <scope>NUCLEOTIDE SEQUENCE [LARGE SCALE GENOMIC DNA]</scope>
    <source>
        <strain evidence="1">HaeL-2018</strain>
    </source>
</reference>
<keyword evidence="2" id="KW-1185">Reference proteome</keyword>
<sequence>MTSVQKNFKKENVNLTERKQHTLSLLQEMNLVRVSQSVKKAPKLHLEMFCTAKTHKTDIPFRVVVFDRADWQIHVSTYLEDCLSSLKRAQLFLIKNLKPLKNI</sequence>
<proteinExistence type="predicted"/>
<comment type="caution">
    <text evidence="1">The sequence shown here is derived from an EMBL/GenBank/DDBJ whole genome shotgun (WGS) entry which is preliminary data.</text>
</comment>
<dbReference type="Proteomes" id="UP000821853">
    <property type="component" value="Unassembled WGS sequence"/>
</dbReference>
<name>A0A9J6HC89_HAELO</name>
<dbReference type="EMBL" id="JABSTR010003574">
    <property type="protein sequence ID" value="KAH9384972.1"/>
    <property type="molecule type" value="Genomic_DNA"/>
</dbReference>
<evidence type="ECO:0000313" key="1">
    <source>
        <dbReference type="EMBL" id="KAH9384972.1"/>
    </source>
</evidence>
<gene>
    <name evidence="1" type="ORF">HPB48_027008</name>
</gene>